<keyword evidence="4" id="KW-1185">Reference proteome</keyword>
<feature type="signal peptide" evidence="2">
    <location>
        <begin position="1"/>
        <end position="22"/>
    </location>
</feature>
<keyword evidence="2" id="KW-0732">Signal</keyword>
<feature type="compositionally biased region" description="Low complexity" evidence="1">
    <location>
        <begin position="870"/>
        <end position="885"/>
    </location>
</feature>
<dbReference type="PANTHER" id="PTHR38122:SF1">
    <property type="entry name" value="GLYCOPROTEIN X"/>
    <property type="match status" value="1"/>
</dbReference>
<evidence type="ECO:0000256" key="1">
    <source>
        <dbReference type="SAM" id="MobiDB-lite"/>
    </source>
</evidence>
<feature type="compositionally biased region" description="Polar residues" evidence="1">
    <location>
        <begin position="751"/>
        <end position="772"/>
    </location>
</feature>
<evidence type="ECO:0000313" key="3">
    <source>
        <dbReference type="EMBL" id="KAL1865434.1"/>
    </source>
</evidence>
<organism evidence="3 4">
    <name type="scientific">Phialemonium thermophilum</name>
    <dbReference type="NCBI Taxonomy" id="223376"/>
    <lineage>
        <taxon>Eukaryota</taxon>
        <taxon>Fungi</taxon>
        <taxon>Dikarya</taxon>
        <taxon>Ascomycota</taxon>
        <taxon>Pezizomycotina</taxon>
        <taxon>Sordariomycetes</taxon>
        <taxon>Sordariomycetidae</taxon>
        <taxon>Cephalothecales</taxon>
        <taxon>Cephalothecaceae</taxon>
        <taxon>Phialemonium</taxon>
    </lineage>
</organism>
<protein>
    <recommendedName>
        <fullName evidence="5">Glycoprotein X</fullName>
    </recommendedName>
</protein>
<proteinExistence type="predicted"/>
<feature type="region of interest" description="Disordered" evidence="1">
    <location>
        <begin position="30"/>
        <end position="64"/>
    </location>
</feature>
<dbReference type="Proteomes" id="UP001586593">
    <property type="component" value="Unassembled WGS sequence"/>
</dbReference>
<accession>A0ABR3WP32</accession>
<feature type="compositionally biased region" description="Gly residues" evidence="1">
    <location>
        <begin position="817"/>
        <end position="869"/>
    </location>
</feature>
<gene>
    <name evidence="3" type="ORF">VTK73DRAFT_5248</name>
</gene>
<evidence type="ECO:0000256" key="2">
    <source>
        <dbReference type="SAM" id="SignalP"/>
    </source>
</evidence>
<dbReference type="PANTHER" id="PTHR38122">
    <property type="entry name" value="GLYCOPROTEIN X"/>
    <property type="match status" value="1"/>
</dbReference>
<dbReference type="EMBL" id="JAZHXJ010000295">
    <property type="protein sequence ID" value="KAL1865434.1"/>
    <property type="molecule type" value="Genomic_DNA"/>
</dbReference>
<reference evidence="3 4" key="1">
    <citation type="journal article" date="2024" name="Commun. Biol.">
        <title>Comparative genomic analysis of thermophilic fungi reveals convergent evolutionary adaptations and gene losses.</title>
        <authorList>
            <person name="Steindorff A.S."/>
            <person name="Aguilar-Pontes M.V."/>
            <person name="Robinson A.J."/>
            <person name="Andreopoulos B."/>
            <person name="LaButti K."/>
            <person name="Kuo A."/>
            <person name="Mondo S."/>
            <person name="Riley R."/>
            <person name="Otillar R."/>
            <person name="Haridas S."/>
            <person name="Lipzen A."/>
            <person name="Grimwood J."/>
            <person name="Schmutz J."/>
            <person name="Clum A."/>
            <person name="Reid I.D."/>
            <person name="Moisan M.C."/>
            <person name="Butler G."/>
            <person name="Nguyen T.T.M."/>
            <person name="Dewar K."/>
            <person name="Conant G."/>
            <person name="Drula E."/>
            <person name="Henrissat B."/>
            <person name="Hansel C."/>
            <person name="Singer S."/>
            <person name="Hutchinson M.I."/>
            <person name="de Vries R.P."/>
            <person name="Natvig D.O."/>
            <person name="Powell A.J."/>
            <person name="Tsang A."/>
            <person name="Grigoriev I.V."/>
        </authorList>
    </citation>
    <scope>NUCLEOTIDE SEQUENCE [LARGE SCALE GENOMIC DNA]</scope>
    <source>
        <strain evidence="3 4">ATCC 24622</strain>
    </source>
</reference>
<feature type="region of interest" description="Disordered" evidence="1">
    <location>
        <begin position="793"/>
        <end position="885"/>
    </location>
</feature>
<sequence>MAPASRLLWCLAAICFARIASAQSLPYPNGTTADGGSRPGDGSEATASVLSGESVPSPRPAAGGPGGYPVCPPPITIEVCGKHCPCDPKHYVTTISVTVTVPETAPPVTETVTVTETSVSTDVEEFTATAIVKTTYTDYITRSYPYTVTVSRCHFTPGSGSPTQPPTGYPTGSIVLIGRADDARGRECVISTTTEWSTTVETSTYVTTATATVHDVSEVTVTNTATKTAVETDFETVTVNATVTDIETRTAVETDFETVTLNATVTETRTAVETDFETVTINGTVTDAETRTVVETDLETVTVNATVTDLETKTAVETDLETVTVIATVTDLETIINHDTVTVPRTVTDFQTVDDQETVTQRETISATLLEISTIVSTLTINVSFPVTVTDGQTSFLTVLTTTTSTFTSLIPLPTTVRPPPVTVTDVIPGSVNTLPGTTIVRTITSTVPPATETVTESAETFTTVLPGSVFVTTVTEVVPPTTVTEPPSVNTVATIILGEVTTCPAPTNSPGTGPATLDPSSDLTWGCKPGFVCNPPKPDSCNVWADSPADTFVCDPSDCIPAPNFPIVQWPDNETGYYPPTDGYFNLAPPAFGLSYDIFEAEVIVEDVAGSEVSVTTGNWASQTSLSHYPPDATTSTDPATARFKARADGRHAALSKRDATVCPAICYDTCNNCYLEAQNVGKTPALCAPKAPFREYYDACQDCIARNSPDVKVTTRVYLEPKFSQFLKYCDAQAAQPQLSSSSAGAEPQPQQTKPPTVETTSQAPPNTNTAAVPIAATSTVEGVAVTSTEEAVTVETTNAPTSGASGGEESAASTGGGQTTGGEGGGGGGGTGGGAGGGGETGGAGAGGGGETGGGGSGGGGSGGAAGVTSGEPSASPTSSSPVTAAALKTADASLGSLFLFLLAAVWFTGDLI</sequence>
<feature type="compositionally biased region" description="Low complexity" evidence="1">
    <location>
        <begin position="793"/>
        <end position="816"/>
    </location>
</feature>
<name>A0ABR3WP32_9PEZI</name>
<evidence type="ECO:0008006" key="5">
    <source>
        <dbReference type="Google" id="ProtNLM"/>
    </source>
</evidence>
<comment type="caution">
    <text evidence="3">The sequence shown here is derived from an EMBL/GenBank/DDBJ whole genome shotgun (WGS) entry which is preliminary data.</text>
</comment>
<feature type="region of interest" description="Disordered" evidence="1">
    <location>
        <begin position="740"/>
        <end position="772"/>
    </location>
</feature>
<feature type="chain" id="PRO_5047208270" description="Glycoprotein X" evidence="2">
    <location>
        <begin position="23"/>
        <end position="916"/>
    </location>
</feature>
<evidence type="ECO:0000313" key="4">
    <source>
        <dbReference type="Proteomes" id="UP001586593"/>
    </source>
</evidence>